<dbReference type="AlphaFoldDB" id="A0A235BSD7"/>
<dbReference type="InterPro" id="IPR050526">
    <property type="entry name" value="Rubredoxin_ET"/>
</dbReference>
<dbReference type="Proteomes" id="UP000215215">
    <property type="component" value="Unassembled WGS sequence"/>
</dbReference>
<accession>A0A235BSD7</accession>
<dbReference type="GO" id="GO:0016646">
    <property type="term" value="F:oxidoreductase activity, acting on the CH-NH group of donors, NAD or NADP as acceptor"/>
    <property type="evidence" value="ECO:0007669"/>
    <property type="project" value="UniProtKB-ARBA"/>
</dbReference>
<dbReference type="Gene3D" id="2.30.110.10">
    <property type="entry name" value="Electron Transport, Fmn-binding Protein, Chain A"/>
    <property type="match status" value="1"/>
</dbReference>
<name>A0A235BSD7_UNCW3</name>
<dbReference type="GO" id="GO:0009055">
    <property type="term" value="F:electron transfer activity"/>
    <property type="evidence" value="ECO:0007669"/>
    <property type="project" value="TreeGrafter"/>
</dbReference>
<dbReference type="CDD" id="cd00730">
    <property type="entry name" value="rubredoxin"/>
    <property type="match status" value="1"/>
</dbReference>
<keyword evidence="2" id="KW-0479">Metal-binding</keyword>
<dbReference type="GO" id="GO:0043448">
    <property type="term" value="P:alkane catabolic process"/>
    <property type="evidence" value="ECO:0007669"/>
    <property type="project" value="TreeGrafter"/>
</dbReference>
<comment type="caution">
    <text evidence="6">The sequence shown here is derived from an EMBL/GenBank/DDBJ whole genome shotgun (WGS) entry which is preliminary data.</text>
</comment>
<dbReference type="InterPro" id="IPR012349">
    <property type="entry name" value="Split_barrel_FMN-bd"/>
</dbReference>
<protein>
    <submittedName>
        <fullName evidence="6">High molecular weight rubredoxin</fullName>
    </submittedName>
</protein>
<dbReference type="GO" id="GO:0010181">
    <property type="term" value="F:FMN binding"/>
    <property type="evidence" value="ECO:0007669"/>
    <property type="project" value="InterPro"/>
</dbReference>
<keyword evidence="4" id="KW-0408">Iron</keyword>
<reference evidence="6 7" key="1">
    <citation type="submission" date="2017-07" db="EMBL/GenBank/DDBJ databases">
        <title>Recovery of genomes from metagenomes via a dereplication, aggregation, and scoring strategy.</title>
        <authorList>
            <person name="Sieber C.M."/>
            <person name="Probst A.J."/>
            <person name="Sharrar A."/>
            <person name="Thomas B.C."/>
            <person name="Hess M."/>
            <person name="Tringe S.G."/>
            <person name="Banfield J.F."/>
        </authorList>
    </citation>
    <scope>NUCLEOTIDE SEQUENCE [LARGE SCALE GENOMIC DNA]</scope>
    <source>
        <strain evidence="6">JGI_Cruoil_03_44_89</strain>
    </source>
</reference>
<feature type="domain" description="Rubredoxin-like" evidence="5">
    <location>
        <begin position="177"/>
        <end position="228"/>
    </location>
</feature>
<dbReference type="PRINTS" id="PR00163">
    <property type="entry name" value="RUBREDOXIN"/>
</dbReference>
<dbReference type="InterPro" id="IPR018527">
    <property type="entry name" value="Rubredoxin_Fe_BS"/>
</dbReference>
<dbReference type="Gene3D" id="2.20.28.10">
    <property type="match status" value="1"/>
</dbReference>
<sequence length="229" mass="25198">MDTKTLHKVSYGLYVVSSKMGAKINGQIANTVFQVTSEPPTMAVSINKENLTHEFIEESEVFAVSILSEETPMKFIGHFGFKSGRNLDKFEDVDYKVGVTGAPVLLVNTIGYLEAKLINTFDAGTHTVFIGKVVDAKIISDKEPMTYAYYHKIKGGKAPKTAPTYIKEEGRKEVGKMAKYKCTVCGYIYDPEKGDPDSGIKPGTPFEDLPEDWVCPVCGAEKSAFEKEG</sequence>
<evidence type="ECO:0000313" key="6">
    <source>
        <dbReference type="EMBL" id="OYD14929.1"/>
    </source>
</evidence>
<evidence type="ECO:0000256" key="2">
    <source>
        <dbReference type="ARBA" id="ARBA00022723"/>
    </source>
</evidence>
<dbReference type="InterPro" id="IPR024934">
    <property type="entry name" value="Rubredoxin-like_dom"/>
</dbReference>
<keyword evidence="1" id="KW-0813">Transport</keyword>
<dbReference type="Pfam" id="PF01613">
    <property type="entry name" value="Flavin_Reduct"/>
    <property type="match status" value="1"/>
</dbReference>
<dbReference type="SUPFAM" id="SSF50475">
    <property type="entry name" value="FMN-binding split barrel"/>
    <property type="match status" value="1"/>
</dbReference>
<dbReference type="GO" id="GO:0005506">
    <property type="term" value="F:iron ion binding"/>
    <property type="evidence" value="ECO:0007669"/>
    <property type="project" value="InterPro"/>
</dbReference>
<evidence type="ECO:0000256" key="1">
    <source>
        <dbReference type="ARBA" id="ARBA00022448"/>
    </source>
</evidence>
<dbReference type="SUPFAM" id="SSF57802">
    <property type="entry name" value="Rubredoxin-like"/>
    <property type="match status" value="1"/>
</dbReference>
<dbReference type="FunFam" id="2.20.28.10:FF:000001">
    <property type="entry name" value="Rubredoxin"/>
    <property type="match status" value="1"/>
</dbReference>
<dbReference type="InterPro" id="IPR024935">
    <property type="entry name" value="Rubredoxin_dom"/>
</dbReference>
<evidence type="ECO:0000256" key="4">
    <source>
        <dbReference type="ARBA" id="ARBA00023004"/>
    </source>
</evidence>
<keyword evidence="3" id="KW-0249">Electron transport</keyword>
<dbReference type="PROSITE" id="PS00202">
    <property type="entry name" value="RUBREDOXIN"/>
    <property type="match status" value="1"/>
</dbReference>
<dbReference type="PANTHER" id="PTHR47627">
    <property type="entry name" value="RUBREDOXIN"/>
    <property type="match status" value="1"/>
</dbReference>
<evidence type="ECO:0000256" key="3">
    <source>
        <dbReference type="ARBA" id="ARBA00022982"/>
    </source>
</evidence>
<organism evidence="6 7">
    <name type="scientific">candidate division WOR-3 bacterium JGI_Cruoil_03_44_89</name>
    <dbReference type="NCBI Taxonomy" id="1973748"/>
    <lineage>
        <taxon>Bacteria</taxon>
        <taxon>Bacteria division WOR-3</taxon>
    </lineage>
</organism>
<evidence type="ECO:0000313" key="7">
    <source>
        <dbReference type="Proteomes" id="UP000215215"/>
    </source>
</evidence>
<evidence type="ECO:0000259" key="5">
    <source>
        <dbReference type="PROSITE" id="PS50903"/>
    </source>
</evidence>
<dbReference type="Pfam" id="PF00301">
    <property type="entry name" value="Rubredoxin"/>
    <property type="match status" value="1"/>
</dbReference>
<dbReference type="PROSITE" id="PS50903">
    <property type="entry name" value="RUBREDOXIN_LIKE"/>
    <property type="match status" value="1"/>
</dbReference>
<dbReference type="SMART" id="SM00903">
    <property type="entry name" value="Flavin_Reduct"/>
    <property type="match status" value="1"/>
</dbReference>
<dbReference type="PANTHER" id="PTHR47627:SF1">
    <property type="entry name" value="RUBREDOXIN-1-RELATED"/>
    <property type="match status" value="1"/>
</dbReference>
<dbReference type="EMBL" id="NOZQ01000152">
    <property type="protein sequence ID" value="OYD14929.1"/>
    <property type="molecule type" value="Genomic_DNA"/>
</dbReference>
<dbReference type="NCBIfam" id="NF045768">
    <property type="entry name" value="RubredRD"/>
    <property type="match status" value="1"/>
</dbReference>
<proteinExistence type="predicted"/>
<gene>
    <name evidence="6" type="ORF">CH333_07055</name>
</gene>
<dbReference type="InterPro" id="IPR002563">
    <property type="entry name" value="Flavin_Rdtase-like_dom"/>
</dbReference>